<dbReference type="EMBL" id="MU825417">
    <property type="protein sequence ID" value="KAJ7390330.1"/>
    <property type="molecule type" value="Genomic_DNA"/>
</dbReference>
<feature type="transmembrane region" description="Helical" evidence="1">
    <location>
        <begin position="68"/>
        <end position="96"/>
    </location>
</feature>
<keyword evidence="1" id="KW-1133">Transmembrane helix</keyword>
<sequence length="222" mass="25016">MYSANTVSDILVSATFQASKSGHQSYHRPEDTKEIKHIFHDSFRLPEPEEEEESGTVYWESVLIGRRFVLLCFYGFISNPMLRLFCLSCTCLLILVHHVKKKPYRNPKMNTCESISLLALVIIAIINLMEASAAVEPIGPNEGYFHVLHWVQVVTLGFLPAAVCVLVVFAFVSQGIRLVIVLAGKMKCCRCCKKGEQEINLVNVAVNNIDDELHVHSNDMYT</sequence>
<dbReference type="Proteomes" id="UP001163046">
    <property type="component" value="Unassembled WGS sequence"/>
</dbReference>
<keyword evidence="3" id="KW-1185">Reference proteome</keyword>
<reference evidence="2" key="1">
    <citation type="submission" date="2023-01" db="EMBL/GenBank/DDBJ databases">
        <title>Genome assembly of the deep-sea coral Lophelia pertusa.</title>
        <authorList>
            <person name="Herrera S."/>
            <person name="Cordes E."/>
        </authorList>
    </citation>
    <scope>NUCLEOTIDE SEQUENCE</scope>
    <source>
        <strain evidence="2">USNM1676648</strain>
        <tissue evidence="2">Polyp</tissue>
    </source>
</reference>
<dbReference type="OrthoDB" id="5956805at2759"/>
<dbReference type="PANTHER" id="PTHR11319:SF35">
    <property type="entry name" value="OUTER MEMBRANE PROTEIN PMPC-RELATED"/>
    <property type="match status" value="1"/>
</dbReference>
<proteinExistence type="predicted"/>
<gene>
    <name evidence="2" type="ORF">OS493_025581</name>
</gene>
<protein>
    <submittedName>
        <fullName evidence="2">Uncharacterized protein</fullName>
    </submittedName>
</protein>
<feature type="transmembrane region" description="Helical" evidence="1">
    <location>
        <begin position="117"/>
        <end position="135"/>
    </location>
</feature>
<dbReference type="PANTHER" id="PTHR11319">
    <property type="entry name" value="G PROTEIN-COUPLED RECEPTOR-RELATED"/>
    <property type="match status" value="1"/>
</dbReference>
<evidence type="ECO:0000256" key="1">
    <source>
        <dbReference type="SAM" id="Phobius"/>
    </source>
</evidence>
<evidence type="ECO:0000313" key="3">
    <source>
        <dbReference type="Proteomes" id="UP001163046"/>
    </source>
</evidence>
<keyword evidence="1" id="KW-0472">Membrane</keyword>
<evidence type="ECO:0000313" key="2">
    <source>
        <dbReference type="EMBL" id="KAJ7390330.1"/>
    </source>
</evidence>
<keyword evidence="1" id="KW-0812">Transmembrane</keyword>
<feature type="transmembrane region" description="Helical" evidence="1">
    <location>
        <begin position="147"/>
        <end position="172"/>
    </location>
</feature>
<accession>A0A9X0D850</accession>
<name>A0A9X0D850_9CNID</name>
<dbReference type="AlphaFoldDB" id="A0A9X0D850"/>
<comment type="caution">
    <text evidence="2">The sequence shown here is derived from an EMBL/GenBank/DDBJ whole genome shotgun (WGS) entry which is preliminary data.</text>
</comment>
<organism evidence="2 3">
    <name type="scientific">Desmophyllum pertusum</name>
    <dbReference type="NCBI Taxonomy" id="174260"/>
    <lineage>
        <taxon>Eukaryota</taxon>
        <taxon>Metazoa</taxon>
        <taxon>Cnidaria</taxon>
        <taxon>Anthozoa</taxon>
        <taxon>Hexacorallia</taxon>
        <taxon>Scleractinia</taxon>
        <taxon>Caryophylliina</taxon>
        <taxon>Caryophylliidae</taxon>
        <taxon>Desmophyllum</taxon>
    </lineage>
</organism>